<evidence type="ECO:0000256" key="5">
    <source>
        <dbReference type="ARBA" id="ARBA00048741"/>
    </source>
</evidence>
<comment type="similarity">
    <text evidence="2">Belongs to the asparagine synthetase family.</text>
</comment>
<keyword evidence="8" id="KW-1185">Reference proteome</keyword>
<keyword evidence="4" id="KW-0061">Asparagine biosynthesis</keyword>
<dbReference type="InterPro" id="IPR051786">
    <property type="entry name" value="ASN_synthetase/amidase"/>
</dbReference>
<comment type="catalytic activity">
    <reaction evidence="5">
        <text>L-aspartate + L-glutamine + ATP + H2O = L-asparagine + L-glutamate + AMP + diphosphate + H(+)</text>
        <dbReference type="Rhea" id="RHEA:12228"/>
        <dbReference type="ChEBI" id="CHEBI:15377"/>
        <dbReference type="ChEBI" id="CHEBI:15378"/>
        <dbReference type="ChEBI" id="CHEBI:29985"/>
        <dbReference type="ChEBI" id="CHEBI:29991"/>
        <dbReference type="ChEBI" id="CHEBI:30616"/>
        <dbReference type="ChEBI" id="CHEBI:33019"/>
        <dbReference type="ChEBI" id="CHEBI:58048"/>
        <dbReference type="ChEBI" id="CHEBI:58359"/>
        <dbReference type="ChEBI" id="CHEBI:456215"/>
        <dbReference type="EC" id="6.3.5.4"/>
    </reaction>
</comment>
<dbReference type="EMBL" id="JBHMDO010000008">
    <property type="protein sequence ID" value="MFB9325037.1"/>
    <property type="molecule type" value="Genomic_DNA"/>
</dbReference>
<dbReference type="Pfam" id="PF00733">
    <property type="entry name" value="Asn_synthase"/>
    <property type="match status" value="1"/>
</dbReference>
<keyword evidence="4" id="KW-0028">Amino-acid biosynthesis</keyword>
<evidence type="ECO:0000256" key="3">
    <source>
        <dbReference type="ARBA" id="ARBA00012737"/>
    </source>
</evidence>
<organism evidence="7 8">
    <name type="scientific">Paenibacillus aurantiacus</name>
    <dbReference type="NCBI Taxonomy" id="1936118"/>
    <lineage>
        <taxon>Bacteria</taxon>
        <taxon>Bacillati</taxon>
        <taxon>Bacillota</taxon>
        <taxon>Bacilli</taxon>
        <taxon>Bacillales</taxon>
        <taxon>Paenibacillaceae</taxon>
        <taxon>Paenibacillus</taxon>
    </lineage>
</organism>
<dbReference type="PANTHER" id="PTHR43284:SF1">
    <property type="entry name" value="ASPARAGINE SYNTHETASE"/>
    <property type="match status" value="1"/>
</dbReference>
<dbReference type="InterPro" id="IPR001962">
    <property type="entry name" value="Asn_synthase"/>
</dbReference>
<dbReference type="RefSeq" id="WP_377490093.1">
    <property type="nucleotide sequence ID" value="NZ_JBHMDO010000008.1"/>
</dbReference>
<dbReference type="PROSITE" id="PS51278">
    <property type="entry name" value="GATASE_TYPE_2"/>
    <property type="match status" value="1"/>
</dbReference>
<gene>
    <name evidence="7" type="ORF">ACFFSY_03760</name>
</gene>
<dbReference type="InterPro" id="IPR029055">
    <property type="entry name" value="Ntn_hydrolases_N"/>
</dbReference>
<dbReference type="InterPro" id="IPR033738">
    <property type="entry name" value="AsnB_N"/>
</dbReference>
<dbReference type="EC" id="6.3.5.4" evidence="3"/>
<evidence type="ECO:0000256" key="4">
    <source>
        <dbReference type="ARBA" id="ARBA00022888"/>
    </source>
</evidence>
<dbReference type="Gene3D" id="3.60.20.10">
    <property type="entry name" value="Glutamine Phosphoribosylpyrophosphate, subunit 1, domain 1"/>
    <property type="match status" value="1"/>
</dbReference>
<dbReference type="Gene3D" id="3.40.50.620">
    <property type="entry name" value="HUPs"/>
    <property type="match status" value="2"/>
</dbReference>
<protein>
    <recommendedName>
        <fullName evidence="3">asparagine synthase (glutamine-hydrolyzing)</fullName>
        <ecNumber evidence="3">6.3.5.4</ecNumber>
    </recommendedName>
</protein>
<dbReference type="Proteomes" id="UP001589747">
    <property type="component" value="Unassembled WGS sequence"/>
</dbReference>
<evidence type="ECO:0000313" key="7">
    <source>
        <dbReference type="EMBL" id="MFB9325037.1"/>
    </source>
</evidence>
<evidence type="ECO:0000256" key="1">
    <source>
        <dbReference type="ARBA" id="ARBA00005187"/>
    </source>
</evidence>
<name>A0ABV5KIJ2_9BACL</name>
<comment type="caution">
    <text evidence="7">The sequence shown here is derived from an EMBL/GenBank/DDBJ whole genome shotgun (WGS) entry which is preliminary data.</text>
</comment>
<comment type="pathway">
    <text evidence="1">Amino-acid biosynthesis; L-asparagine biosynthesis; L-asparagine from L-aspartate (L-Gln route): step 1/1.</text>
</comment>
<dbReference type="PANTHER" id="PTHR43284">
    <property type="entry name" value="ASPARAGINE SYNTHETASE (GLUTAMINE-HYDROLYZING)"/>
    <property type="match status" value="1"/>
</dbReference>
<dbReference type="SUPFAM" id="SSF52402">
    <property type="entry name" value="Adenine nucleotide alpha hydrolases-like"/>
    <property type="match status" value="1"/>
</dbReference>
<dbReference type="CDD" id="cd00712">
    <property type="entry name" value="AsnB"/>
    <property type="match status" value="1"/>
</dbReference>
<dbReference type="Pfam" id="PF13537">
    <property type="entry name" value="GATase_7"/>
    <property type="match status" value="1"/>
</dbReference>
<sequence length="648" mass="73449">MSAIAGVYYYNGEPAAALDGSRMMEAMEQLPAARVSSWHTDLLYFGCRDQRESPASTPEALLRHDPARGLAVTADVLLDNRDELMERLDVPRALRADMPDGEILLRAYEVWGQEMAKHLVGEFAFVIWDAREGRLFGARDFSGARTLYFYRDGGRFAFASIIAPLFALPGVEKRLNEPWLAEYLAITGMFEPPDCSVTVYRDIGQLPPSHTITVTERGLRLAKYTALDDIAPLKLKSNADYEEAFRDVFGLAVRSRLGLSSQVGAFLSGGLDSGSVASFAAQALREDNRPLHTFSYIPEDGFVDWTPKYKMADERPMIQTTVRHVGNIQDRYLDFKGQSPLTELDDWLTIMESPYKFFENSFWLKGVYELASRQGIGLLLNGQRGNYSISWGPAVDYYAQLLKRLKWFKLAREVRQYCGNVGVRPSRVYSVLGRKAIPALERRYPLTAPYEFPQLLADDYARQYGVYEKLQDRAFTGIGSTADLPADPIEARKQHFSRVNMWNITGTSGAKLSMRYGVRGHDPTNDLRVIRYCLSLPLEQFVQEGLDRALIRRSTKGLLPDGVRLNQRVRGIQAADLVYRMAPQWDMFVSELRQMSEDARMRGMLNAAVIQDGIAVMEQGPKPEHAFHPQMKLMMRSLIVYRFLKKAF</sequence>
<proteinExistence type="inferred from homology"/>
<evidence type="ECO:0000313" key="8">
    <source>
        <dbReference type="Proteomes" id="UP001589747"/>
    </source>
</evidence>
<dbReference type="SUPFAM" id="SSF56235">
    <property type="entry name" value="N-terminal nucleophile aminohydrolases (Ntn hydrolases)"/>
    <property type="match status" value="1"/>
</dbReference>
<dbReference type="InterPro" id="IPR017932">
    <property type="entry name" value="GATase_2_dom"/>
</dbReference>
<evidence type="ECO:0000259" key="6">
    <source>
        <dbReference type="PROSITE" id="PS51278"/>
    </source>
</evidence>
<evidence type="ECO:0000256" key="2">
    <source>
        <dbReference type="ARBA" id="ARBA00005752"/>
    </source>
</evidence>
<feature type="domain" description="Glutamine amidotransferase type-2" evidence="6">
    <location>
        <begin position="1"/>
        <end position="217"/>
    </location>
</feature>
<accession>A0ABV5KIJ2</accession>
<dbReference type="InterPro" id="IPR014729">
    <property type="entry name" value="Rossmann-like_a/b/a_fold"/>
</dbReference>
<reference evidence="7 8" key="1">
    <citation type="submission" date="2024-09" db="EMBL/GenBank/DDBJ databases">
        <authorList>
            <person name="Sun Q."/>
            <person name="Mori K."/>
        </authorList>
    </citation>
    <scope>NUCLEOTIDE SEQUENCE [LARGE SCALE GENOMIC DNA]</scope>
    <source>
        <strain evidence="7 8">TISTR 2452</strain>
    </source>
</reference>